<dbReference type="PANTHER" id="PTHR47637">
    <property type="entry name" value="CHAPERONE SURA"/>
    <property type="match status" value="1"/>
</dbReference>
<dbReference type="Proteomes" id="UP000001311">
    <property type="component" value="Chromosome"/>
</dbReference>
<evidence type="ECO:0008006" key="4">
    <source>
        <dbReference type="Google" id="ProtNLM"/>
    </source>
</evidence>
<dbReference type="Pfam" id="PF13624">
    <property type="entry name" value="SurA_N_3"/>
    <property type="match status" value="1"/>
</dbReference>
<dbReference type="InterPro" id="IPR027304">
    <property type="entry name" value="Trigger_fact/SurA_dom_sf"/>
</dbReference>
<evidence type="ECO:0000313" key="3">
    <source>
        <dbReference type="Proteomes" id="UP000001311"/>
    </source>
</evidence>
<dbReference type="HOGENOM" id="CLU_942947_0_0_5"/>
<dbReference type="Gene3D" id="1.10.4030.10">
    <property type="entry name" value="Porin chaperone SurA, peptide-binding domain"/>
    <property type="match status" value="1"/>
</dbReference>
<dbReference type="PANTHER" id="PTHR47637:SF1">
    <property type="entry name" value="CHAPERONE SURA"/>
    <property type="match status" value="1"/>
</dbReference>
<protein>
    <recommendedName>
        <fullName evidence="4">SurA N-terminal domain-containing protein</fullName>
    </recommendedName>
</protein>
<organism evidence="2 3">
    <name type="scientific">Rickettsia massiliae (strain Mtu5)</name>
    <dbReference type="NCBI Taxonomy" id="416276"/>
    <lineage>
        <taxon>Bacteria</taxon>
        <taxon>Pseudomonadati</taxon>
        <taxon>Pseudomonadota</taxon>
        <taxon>Alphaproteobacteria</taxon>
        <taxon>Rickettsiales</taxon>
        <taxon>Rickettsiaceae</taxon>
        <taxon>Rickettsieae</taxon>
        <taxon>Rickettsia</taxon>
        <taxon>spotted fever group</taxon>
    </lineage>
</organism>
<proteinExistence type="predicted"/>
<keyword evidence="1" id="KW-0732">Signal</keyword>
<gene>
    <name evidence="2" type="ordered locus">RMA_1057</name>
</gene>
<reference evidence="2 3" key="1">
    <citation type="journal article" date="2007" name="Genome Res.">
        <title>Lateral gene transfer between obligate intracellular bacteria: evidence from the Rickettsia massiliae genome.</title>
        <authorList>
            <person name="Blanc G."/>
            <person name="Ogata H."/>
            <person name="Robert C."/>
            <person name="Audic S."/>
            <person name="Claverie J.-M."/>
            <person name="Raoult D."/>
        </authorList>
    </citation>
    <scope>NUCLEOTIDE SEQUENCE [LARGE SCALE GENOMIC DNA]</scope>
    <source>
        <strain evidence="3">Mtu5</strain>
    </source>
</reference>
<sequence>MVTYSEYHMRKLLLIITVFFTFNVAQASLPNIVASVNDEPITLNEFRARKKMIMALNNVESLTPAQDKQLSDLALKSLIDESLLFQYAGDREIPQEEIDNAIKSIEDRNKMPHGSLLQYLKSRSVNPDSFISQIKSELIKMNILSILSRSVQVSNKEIDVAILSSDQKDVEISMQVFTSKDGSNKAFTQMNNLKNRLKKCADVKKSFYDNFATMQIITDKLSKIEGVKQTIVKDLTPDKASNVFEVNNKFEITLVCSKKILNVNEDENNYVVNFLTNKKISQKAQKMFENMRKKAAIKIMLPS</sequence>
<dbReference type="InterPro" id="IPR050280">
    <property type="entry name" value="OMP_Chaperone_SurA"/>
</dbReference>
<dbReference type="AlphaFoldDB" id="A8F2G2"/>
<evidence type="ECO:0000256" key="1">
    <source>
        <dbReference type="ARBA" id="ARBA00022729"/>
    </source>
</evidence>
<dbReference type="KEGG" id="rms:RMA_1057"/>
<dbReference type="SUPFAM" id="SSF109998">
    <property type="entry name" value="Triger factor/SurA peptide-binding domain-like"/>
    <property type="match status" value="1"/>
</dbReference>
<dbReference type="EMBL" id="CP000683">
    <property type="protein sequence ID" value="ABV85098.1"/>
    <property type="molecule type" value="Genomic_DNA"/>
</dbReference>
<name>A8F2G2_RICM5</name>
<evidence type="ECO:0000313" key="2">
    <source>
        <dbReference type="EMBL" id="ABV85098.1"/>
    </source>
</evidence>
<accession>A8F2G2</accession>
<keyword evidence="3" id="KW-1185">Reference proteome</keyword>